<accession>A0ACB9E5F4</accession>
<name>A0ACB9E5F4_CICIN</name>
<protein>
    <submittedName>
        <fullName evidence="1">Uncharacterized protein</fullName>
    </submittedName>
</protein>
<proteinExistence type="predicted"/>
<evidence type="ECO:0000313" key="1">
    <source>
        <dbReference type="EMBL" id="KAI3753951.1"/>
    </source>
</evidence>
<dbReference type="EMBL" id="CM042012">
    <property type="protein sequence ID" value="KAI3753951.1"/>
    <property type="molecule type" value="Genomic_DNA"/>
</dbReference>
<evidence type="ECO:0000313" key="2">
    <source>
        <dbReference type="Proteomes" id="UP001055811"/>
    </source>
</evidence>
<organism evidence="1 2">
    <name type="scientific">Cichorium intybus</name>
    <name type="common">Chicory</name>
    <dbReference type="NCBI Taxonomy" id="13427"/>
    <lineage>
        <taxon>Eukaryota</taxon>
        <taxon>Viridiplantae</taxon>
        <taxon>Streptophyta</taxon>
        <taxon>Embryophyta</taxon>
        <taxon>Tracheophyta</taxon>
        <taxon>Spermatophyta</taxon>
        <taxon>Magnoliopsida</taxon>
        <taxon>eudicotyledons</taxon>
        <taxon>Gunneridae</taxon>
        <taxon>Pentapetalae</taxon>
        <taxon>asterids</taxon>
        <taxon>campanulids</taxon>
        <taxon>Asterales</taxon>
        <taxon>Asteraceae</taxon>
        <taxon>Cichorioideae</taxon>
        <taxon>Cichorieae</taxon>
        <taxon>Cichoriinae</taxon>
        <taxon>Cichorium</taxon>
    </lineage>
</organism>
<reference evidence="1 2" key="2">
    <citation type="journal article" date="2022" name="Mol. Ecol. Resour.">
        <title>The genomes of chicory, endive, great burdock and yacon provide insights into Asteraceae paleo-polyploidization history and plant inulin production.</title>
        <authorList>
            <person name="Fan W."/>
            <person name="Wang S."/>
            <person name="Wang H."/>
            <person name="Wang A."/>
            <person name="Jiang F."/>
            <person name="Liu H."/>
            <person name="Zhao H."/>
            <person name="Xu D."/>
            <person name="Zhang Y."/>
        </authorList>
    </citation>
    <scope>NUCLEOTIDE SEQUENCE [LARGE SCALE GENOMIC DNA]</scope>
    <source>
        <strain evidence="2">cv. Punajuju</strain>
        <tissue evidence="1">Leaves</tissue>
    </source>
</reference>
<sequence>MVVKTYVVLLLVFLICKTDNVCCRNLAGEETTSLEHGEGISKIGCDPTTRISCGINDIKGRGGYANGDIESRLVYSTDDPEEDSTRELLIGIDDALTAINGRFSTDLMRLVRLAAYVTNAIRASKRNAMLLRGIVINFGASQEQLIGVMGSNENIQRTIRRFTRESSKNLTGNVADDTKERLDVGPNNGGQRGGQVGGGGK</sequence>
<dbReference type="Proteomes" id="UP001055811">
    <property type="component" value="Linkage Group LG04"/>
</dbReference>
<comment type="caution">
    <text evidence="1">The sequence shown here is derived from an EMBL/GenBank/DDBJ whole genome shotgun (WGS) entry which is preliminary data.</text>
</comment>
<reference evidence="2" key="1">
    <citation type="journal article" date="2022" name="Mol. Ecol. Resour.">
        <title>The genomes of chicory, endive, great burdock and yacon provide insights into Asteraceae palaeo-polyploidization history and plant inulin production.</title>
        <authorList>
            <person name="Fan W."/>
            <person name="Wang S."/>
            <person name="Wang H."/>
            <person name="Wang A."/>
            <person name="Jiang F."/>
            <person name="Liu H."/>
            <person name="Zhao H."/>
            <person name="Xu D."/>
            <person name="Zhang Y."/>
        </authorList>
    </citation>
    <scope>NUCLEOTIDE SEQUENCE [LARGE SCALE GENOMIC DNA]</scope>
    <source>
        <strain evidence="2">cv. Punajuju</strain>
    </source>
</reference>
<gene>
    <name evidence="1" type="ORF">L2E82_26016</name>
</gene>
<keyword evidence="2" id="KW-1185">Reference proteome</keyword>